<evidence type="ECO:0000313" key="2">
    <source>
        <dbReference type="Proteomes" id="UP000218113"/>
    </source>
</evidence>
<accession>A0A2A4TBG9</accession>
<organism evidence="1 2">
    <name type="scientific">SAR324 cluster bacterium</name>
    <dbReference type="NCBI Taxonomy" id="2024889"/>
    <lineage>
        <taxon>Bacteria</taxon>
        <taxon>Deltaproteobacteria</taxon>
        <taxon>SAR324 cluster</taxon>
    </lineage>
</organism>
<dbReference type="EMBL" id="NVSR01000002">
    <property type="protein sequence ID" value="PCI30724.1"/>
    <property type="molecule type" value="Genomic_DNA"/>
</dbReference>
<reference evidence="2" key="1">
    <citation type="submission" date="2017-08" db="EMBL/GenBank/DDBJ databases">
        <title>A dynamic microbial community with high functional redundancy inhabits the cold, oxic subseafloor aquifer.</title>
        <authorList>
            <person name="Tully B.J."/>
            <person name="Wheat C.G."/>
            <person name="Glazer B.T."/>
            <person name="Huber J.A."/>
        </authorList>
    </citation>
    <scope>NUCLEOTIDE SEQUENCE [LARGE SCALE GENOMIC DNA]</scope>
</reference>
<dbReference type="AlphaFoldDB" id="A0A2A4TBG9"/>
<name>A0A2A4TBG9_9DELT</name>
<comment type="caution">
    <text evidence="1">The sequence shown here is derived from an EMBL/GenBank/DDBJ whole genome shotgun (WGS) entry which is preliminary data.</text>
</comment>
<evidence type="ECO:0000313" key="1">
    <source>
        <dbReference type="EMBL" id="PCI30724.1"/>
    </source>
</evidence>
<gene>
    <name evidence="1" type="ORF">COB67_00815</name>
</gene>
<sequence length="106" mass="12299">MYTSKEDIEKISTLMQDIQEGKISRNKNYYTLAKSKEYSRFKRAKLLISLLEDLEKTADINEHKIAIEAKRDAFQVSLYNPTLKYTRKVILTPAELELVKSKTGVL</sequence>
<proteinExistence type="predicted"/>
<dbReference type="Proteomes" id="UP000218113">
    <property type="component" value="Unassembled WGS sequence"/>
</dbReference>
<protein>
    <submittedName>
        <fullName evidence="1">Uncharacterized protein</fullName>
    </submittedName>
</protein>